<evidence type="ECO:0000256" key="4">
    <source>
        <dbReference type="ARBA" id="ARBA00023242"/>
    </source>
</evidence>
<organism evidence="8 9">
    <name type="scientific">Arxiozyma heterogenica</name>
    <dbReference type="NCBI Taxonomy" id="278026"/>
    <lineage>
        <taxon>Eukaryota</taxon>
        <taxon>Fungi</taxon>
        <taxon>Dikarya</taxon>
        <taxon>Ascomycota</taxon>
        <taxon>Saccharomycotina</taxon>
        <taxon>Saccharomycetes</taxon>
        <taxon>Saccharomycetales</taxon>
        <taxon>Saccharomycetaceae</taxon>
        <taxon>Arxiozyma</taxon>
    </lineage>
</organism>
<evidence type="ECO:0000256" key="3">
    <source>
        <dbReference type="ARBA" id="ARBA00022552"/>
    </source>
</evidence>
<feature type="compositionally biased region" description="Acidic residues" evidence="7">
    <location>
        <begin position="100"/>
        <end position="135"/>
    </location>
</feature>
<feature type="region of interest" description="Disordered" evidence="7">
    <location>
        <begin position="209"/>
        <end position="280"/>
    </location>
</feature>
<dbReference type="EMBL" id="JAWIZZ010000053">
    <property type="protein sequence ID" value="KAK5778553.1"/>
    <property type="molecule type" value="Genomic_DNA"/>
</dbReference>
<evidence type="ECO:0000313" key="8">
    <source>
        <dbReference type="EMBL" id="KAK5778553.1"/>
    </source>
</evidence>
<proteinExistence type="inferred from homology"/>
<feature type="region of interest" description="Disordered" evidence="7">
    <location>
        <begin position="883"/>
        <end position="903"/>
    </location>
</feature>
<feature type="compositionally biased region" description="Basic and acidic residues" evidence="7">
    <location>
        <begin position="515"/>
        <end position="538"/>
    </location>
</feature>
<evidence type="ECO:0000256" key="6">
    <source>
        <dbReference type="ARBA" id="ARBA00029455"/>
    </source>
</evidence>
<evidence type="ECO:0000256" key="1">
    <source>
        <dbReference type="ARBA" id="ARBA00004604"/>
    </source>
</evidence>
<reference evidence="9" key="1">
    <citation type="submission" date="2023-07" db="EMBL/GenBank/DDBJ databases">
        <title>A draft genome of Kazachstania heterogenica Y-27499.</title>
        <authorList>
            <person name="Donic C."/>
            <person name="Kralova J.S."/>
            <person name="Fidel L."/>
            <person name="Ben-Dor S."/>
            <person name="Jung S."/>
        </authorList>
    </citation>
    <scope>NUCLEOTIDE SEQUENCE [LARGE SCALE GENOMIC DNA]</scope>
    <source>
        <strain evidence="9">Y27499</strain>
    </source>
</reference>
<dbReference type="GO" id="GO:0006364">
    <property type="term" value="P:rRNA processing"/>
    <property type="evidence" value="ECO:0007669"/>
    <property type="project" value="UniProtKB-KW"/>
</dbReference>
<feature type="compositionally biased region" description="Acidic residues" evidence="7">
    <location>
        <begin position="220"/>
        <end position="245"/>
    </location>
</feature>
<keyword evidence="9" id="KW-1185">Reference proteome</keyword>
<dbReference type="PANTHER" id="PTHR17039">
    <property type="entry name" value="U3 SMALL NUCLEOLAR RIBONUCLEOPROTEIN PROTEIN MPP10"/>
    <property type="match status" value="1"/>
</dbReference>
<dbReference type="AlphaFoldDB" id="A0AAN7WF99"/>
<dbReference type="GO" id="GO:0005732">
    <property type="term" value="C:sno(s)RNA-containing ribonucleoprotein complex"/>
    <property type="evidence" value="ECO:0007669"/>
    <property type="project" value="InterPro"/>
</dbReference>
<dbReference type="PANTHER" id="PTHR17039:SF0">
    <property type="entry name" value="U3 SMALL NUCLEOLAR RIBONUCLEOPROTEIN PROTEIN MPP10"/>
    <property type="match status" value="1"/>
</dbReference>
<feature type="compositionally biased region" description="Polar residues" evidence="7">
    <location>
        <begin position="884"/>
        <end position="898"/>
    </location>
</feature>
<accession>A0AAN7WF99</accession>
<keyword evidence="3" id="KW-0698">rRNA processing</keyword>
<keyword evidence="4" id="KW-0539">Nucleus</keyword>
<comment type="subcellular location">
    <subcellularLocation>
        <location evidence="1">Nucleus</location>
        <location evidence="1">Nucleolus</location>
    </subcellularLocation>
</comment>
<evidence type="ECO:0000313" key="9">
    <source>
        <dbReference type="Proteomes" id="UP001306508"/>
    </source>
</evidence>
<dbReference type="GO" id="GO:0032040">
    <property type="term" value="C:small-subunit processome"/>
    <property type="evidence" value="ECO:0007669"/>
    <property type="project" value="TreeGrafter"/>
</dbReference>
<dbReference type="InterPro" id="IPR012173">
    <property type="entry name" value="Mpp10"/>
</dbReference>
<comment type="caution">
    <text evidence="8">The sequence shown here is derived from an EMBL/GenBank/DDBJ whole genome shotgun (WGS) entry which is preliminary data.</text>
</comment>
<evidence type="ECO:0000256" key="7">
    <source>
        <dbReference type="SAM" id="MobiDB-lite"/>
    </source>
</evidence>
<keyword evidence="2" id="KW-0690">Ribosome biogenesis</keyword>
<feature type="region of interest" description="Disordered" evidence="7">
    <location>
        <begin position="93"/>
        <end position="195"/>
    </location>
</feature>
<sequence>MSSKILKLLNDNPCDLVSSNKSTNQSLGLVKQHMDSIIRSYKQLAADESFKIGLDQIIVDGLDANQVWWQAKTVLNSIEGDLINRIQDLQSIVSSNTQQENDDADDDDEEEEEEESQEEKGEDEESQEDEVEEEDDKKKEENEEVIEEEQSDLPSDVYEDAKENIFIHQNDSVSDNSSEKEEQEEDISEKDELNDKFFDIDEFNKQTLALENGNDLHEDQGDEDDDIDYFGDIPSEEEDKEEALYYDDFFDKPIEKKAAPNRKSRETNDSDFDELNESDYETAMDSAKLDLFEENNDSEYENDKDMDKLSSFEKQQLEIQRQIEQLEKEAVEEKKWALKGEVKAKDRPEDALLIEDLEFDRNSKPVPVITSSVTESLEEMIRDRIKNHNFDDLLKRTVVDIQNKKVKPDFELSDTKSAKSLAELYEDDYKGVDENMEINEELQKSHDEISELFANLTYKLDALSSAHFIPRPSKKTLEIRVDTAAIAMEDAQPLTMSSASTLAPQEIYSVTKSDSSNEIRLKDGTTMSRDELSREDKTRLRRAAKRKRAKQLAKQSGSVKKSKNDNIIETLSNAKNITIINKKGEKKDIKGNTISNQNSCDGGSHKSTTQNQTTFKRIIECKIGSNPINKFRDINDDPIINYHSLKHKVDKHSTSLVKKTNIYDKNPLDDTLIDHKSSLLGKIMILNSTNNQYDISDVHKNTDTDALIIKRYPNQLASKRSIQSYQDIVSSNKNKNNRINTINMTLPSNEKNITDKWSPSPSTNYKIKKLTFVKTVPVSNGNISNAVDHHIQNYERVILNNTSFVRQSAKYTFENNKLIIEKQSDKTHKEELLFKNEDLFTGVLFSEKPSFLNDVPTIPNYKFQMYQMDNPLDHKDWDLKQSKRTNINPSSRSSQASLNPPILEGYSTHTFKVNIKDK</sequence>
<feature type="compositionally biased region" description="Basic and acidic residues" evidence="7">
    <location>
        <begin position="249"/>
        <end position="268"/>
    </location>
</feature>
<dbReference type="Proteomes" id="UP001306508">
    <property type="component" value="Unassembled WGS sequence"/>
</dbReference>
<evidence type="ECO:0000256" key="2">
    <source>
        <dbReference type="ARBA" id="ARBA00022517"/>
    </source>
</evidence>
<feature type="compositionally biased region" description="Basic residues" evidence="7">
    <location>
        <begin position="539"/>
        <end position="551"/>
    </location>
</feature>
<keyword evidence="5" id="KW-0687">Ribonucleoprotein</keyword>
<gene>
    <name evidence="8" type="ORF">RI543_004221</name>
</gene>
<feature type="region of interest" description="Disordered" evidence="7">
    <location>
        <begin position="512"/>
        <end position="564"/>
    </location>
</feature>
<protein>
    <submittedName>
        <fullName evidence="8">Uncharacterized protein</fullName>
    </submittedName>
</protein>
<name>A0AAN7WF99_9SACH</name>
<dbReference type="GO" id="GO:0034457">
    <property type="term" value="C:Mpp10 complex"/>
    <property type="evidence" value="ECO:0007669"/>
    <property type="project" value="InterPro"/>
</dbReference>
<comment type="similarity">
    <text evidence="6">Belongs to the MPP10 family.</text>
</comment>
<evidence type="ECO:0000256" key="5">
    <source>
        <dbReference type="ARBA" id="ARBA00023274"/>
    </source>
</evidence>
<feature type="compositionally biased region" description="Acidic residues" evidence="7">
    <location>
        <begin position="269"/>
        <end position="280"/>
    </location>
</feature>
<feature type="compositionally biased region" description="Acidic residues" evidence="7">
    <location>
        <begin position="142"/>
        <end position="151"/>
    </location>
</feature>
<dbReference type="Pfam" id="PF04006">
    <property type="entry name" value="Mpp10"/>
    <property type="match status" value="1"/>
</dbReference>